<feature type="transmembrane region" description="Helical" evidence="11">
    <location>
        <begin position="279"/>
        <end position="297"/>
    </location>
</feature>
<feature type="transmembrane region" description="Helical" evidence="11">
    <location>
        <begin position="303"/>
        <end position="320"/>
    </location>
</feature>
<evidence type="ECO:0000259" key="14">
    <source>
        <dbReference type="PROSITE" id="PS50990"/>
    </source>
</evidence>
<dbReference type="InterPro" id="IPR011527">
    <property type="entry name" value="ABC1_TM_dom"/>
</dbReference>
<dbReference type="PANTHER" id="PTHR43394:SF1">
    <property type="entry name" value="ATP-BINDING CASSETTE SUB-FAMILY B MEMBER 10, MITOCHONDRIAL"/>
    <property type="match status" value="1"/>
</dbReference>
<dbReference type="FunFam" id="3.40.50.300:FF:000299">
    <property type="entry name" value="ABC transporter ATP-binding protein/permease"/>
    <property type="match status" value="1"/>
</dbReference>
<dbReference type="InterPro" id="IPR039421">
    <property type="entry name" value="Type_1_exporter"/>
</dbReference>
<dbReference type="Gene3D" id="3.90.70.10">
    <property type="entry name" value="Cysteine proteinases"/>
    <property type="match status" value="1"/>
</dbReference>
<feature type="domain" description="ABC transporter" evidence="12">
    <location>
        <begin position="479"/>
        <end position="712"/>
    </location>
</feature>
<sequence>MTEKISKRRRVPFIEQMQQTECGLCCMSMMAAYYNSSVSLYELREISGSGRDGTSLYQLEQLAKQLGFEANCYKLTSNDLKQVTLPAIIFWEDKHYVVLEKIKGNYYLIVDPALGRRRISGKDFQKSFSDYVLLCTPGPEFKKRKGEAVWKPFFQFLWKQPKMFVSVILFSLILQLFILGMPTLIQFMIDDVIMKQKQDMMNTFFIGILLLVVFHMVFTFVRGRCIITLNNVLDRQMMERFFSHILQLPYQFFQLRSFGDLLFRANSLRIIRDLFSNQLIKSVLDLGLVIVILTYMLIKSPVLSFWVIVFASLNIVMLIMTRPKLMEVNQEEILKNTVVQGTQTEILYGIFGVKTAGVEAQMYEKWSNSFEKLIQAYKKKEGVLNYINTATSTFMLLSPLMVLWIGAKQVFGNELLLGELMAFHAVSSQFFTLSNSLVQAGNSFILTTSYLKRVQDVLNAPVEPTPKHPIKLSKIKGNIELQKVSFAYSKYSSPVVKNINLKILQGQKIALVGKSGAGKSTLGRIILGLYHNISGRILYDGIDLREIDKSSLHSQIGVVPQDVTLFNRSVFENIAIHNSEVTIDEVIEAAKIARIHDEIMEMPMQYHTLISEMGMNLSGGQRQRIALARALVHKPSILFLDEATSSLDQINESAIDRYLSDMKCTRVVVAHRLSTVQNADQIIVLHNGEIVERGTYDQLINSKGYFAKFYGSFPEEENFIKS</sequence>
<dbReference type="PROSITE" id="PS50990">
    <property type="entry name" value="PEPTIDASE_C39"/>
    <property type="match status" value="1"/>
</dbReference>
<dbReference type="GO" id="GO:0015421">
    <property type="term" value="F:ABC-type oligopeptide transporter activity"/>
    <property type="evidence" value="ECO:0007669"/>
    <property type="project" value="TreeGrafter"/>
</dbReference>
<dbReference type="InterPro" id="IPR005074">
    <property type="entry name" value="Peptidase_C39"/>
</dbReference>
<dbReference type="Gene3D" id="3.40.50.300">
    <property type="entry name" value="P-loop containing nucleotide triphosphate hydrolases"/>
    <property type="match status" value="1"/>
</dbReference>
<comment type="caution">
    <text evidence="15">The sequence shown here is derived from an EMBL/GenBank/DDBJ whole genome shotgun (WGS) entry which is preliminary data.</text>
</comment>
<dbReference type="InterPro" id="IPR027417">
    <property type="entry name" value="P-loop_NTPase"/>
</dbReference>
<dbReference type="Proteomes" id="UP000535491">
    <property type="component" value="Unassembled WGS sequence"/>
</dbReference>
<dbReference type="RefSeq" id="WP_181749958.1">
    <property type="nucleotide sequence ID" value="NZ_JACEIQ010000001.1"/>
</dbReference>
<keyword evidence="7" id="KW-0788">Thiol protease</keyword>
<dbReference type="GO" id="GO:0008234">
    <property type="term" value="F:cysteine-type peptidase activity"/>
    <property type="evidence" value="ECO:0007669"/>
    <property type="project" value="UniProtKB-KW"/>
</dbReference>
<evidence type="ECO:0000256" key="4">
    <source>
        <dbReference type="ARBA" id="ARBA00022692"/>
    </source>
</evidence>
<keyword evidence="5" id="KW-0547">Nucleotide-binding</keyword>
<dbReference type="GO" id="GO:0005524">
    <property type="term" value="F:ATP binding"/>
    <property type="evidence" value="ECO:0007669"/>
    <property type="project" value="UniProtKB-KW"/>
</dbReference>
<evidence type="ECO:0000256" key="9">
    <source>
        <dbReference type="ARBA" id="ARBA00022989"/>
    </source>
</evidence>
<dbReference type="InterPro" id="IPR003439">
    <property type="entry name" value="ABC_transporter-like_ATP-bd"/>
</dbReference>
<evidence type="ECO:0000313" key="16">
    <source>
        <dbReference type="Proteomes" id="UP000535491"/>
    </source>
</evidence>
<organism evidence="15 16">
    <name type="scientific">Paenactinomyces guangxiensis</name>
    <dbReference type="NCBI Taxonomy" id="1490290"/>
    <lineage>
        <taxon>Bacteria</taxon>
        <taxon>Bacillati</taxon>
        <taxon>Bacillota</taxon>
        <taxon>Bacilli</taxon>
        <taxon>Bacillales</taxon>
        <taxon>Thermoactinomycetaceae</taxon>
        <taxon>Paenactinomyces</taxon>
    </lineage>
</organism>
<dbReference type="Pfam" id="PF03412">
    <property type="entry name" value="Peptidase_C39"/>
    <property type="match status" value="1"/>
</dbReference>
<evidence type="ECO:0000313" key="15">
    <source>
        <dbReference type="EMBL" id="MBA4492717.1"/>
    </source>
</evidence>
<feature type="transmembrane region" description="Helical" evidence="11">
    <location>
        <begin position="383"/>
        <end position="407"/>
    </location>
</feature>
<name>A0A7W1WML5_9BACL</name>
<dbReference type="SMART" id="SM00382">
    <property type="entry name" value="AAA"/>
    <property type="match status" value="1"/>
</dbReference>
<dbReference type="AlphaFoldDB" id="A0A7W1WML5"/>
<proteinExistence type="predicted"/>
<keyword evidence="4 11" id="KW-0812">Transmembrane</keyword>
<evidence type="ECO:0000256" key="5">
    <source>
        <dbReference type="ARBA" id="ARBA00022741"/>
    </source>
</evidence>
<reference evidence="15 16" key="1">
    <citation type="submission" date="2020-07" db="EMBL/GenBank/DDBJ databases">
        <authorList>
            <person name="Feng H."/>
        </authorList>
    </citation>
    <scope>NUCLEOTIDE SEQUENCE [LARGE SCALE GENOMIC DNA]</scope>
    <source>
        <strain evidence="16">s-10</strain>
    </source>
</reference>
<keyword evidence="3" id="KW-1003">Cell membrane</keyword>
<dbReference type="GO" id="GO:0006508">
    <property type="term" value="P:proteolysis"/>
    <property type="evidence" value="ECO:0007669"/>
    <property type="project" value="InterPro"/>
</dbReference>
<dbReference type="InterPro" id="IPR036640">
    <property type="entry name" value="ABC1_TM_sf"/>
</dbReference>
<evidence type="ECO:0000256" key="1">
    <source>
        <dbReference type="ARBA" id="ARBA00004651"/>
    </source>
</evidence>
<dbReference type="InterPro" id="IPR033839">
    <property type="entry name" value="Lacticin_481_peptidase"/>
</dbReference>
<evidence type="ECO:0000256" key="10">
    <source>
        <dbReference type="ARBA" id="ARBA00023136"/>
    </source>
</evidence>
<evidence type="ECO:0000259" key="12">
    <source>
        <dbReference type="PROSITE" id="PS50893"/>
    </source>
</evidence>
<evidence type="ECO:0000256" key="6">
    <source>
        <dbReference type="ARBA" id="ARBA00022801"/>
    </source>
</evidence>
<dbReference type="SUPFAM" id="SSF90123">
    <property type="entry name" value="ABC transporter transmembrane region"/>
    <property type="match status" value="1"/>
</dbReference>
<keyword evidence="8" id="KW-0067">ATP-binding</keyword>
<keyword evidence="7" id="KW-0645">Protease</keyword>
<evidence type="ECO:0000256" key="2">
    <source>
        <dbReference type="ARBA" id="ARBA00022448"/>
    </source>
</evidence>
<keyword evidence="16" id="KW-1185">Reference proteome</keyword>
<keyword evidence="6" id="KW-0378">Hydrolase</keyword>
<dbReference type="CDD" id="cd02425">
    <property type="entry name" value="Peptidase_C39F"/>
    <property type="match status" value="1"/>
</dbReference>
<dbReference type="EMBL" id="JACEIQ010000001">
    <property type="protein sequence ID" value="MBA4492717.1"/>
    <property type="molecule type" value="Genomic_DNA"/>
</dbReference>
<dbReference type="GO" id="GO:0005886">
    <property type="term" value="C:plasma membrane"/>
    <property type="evidence" value="ECO:0007669"/>
    <property type="project" value="UniProtKB-SubCell"/>
</dbReference>
<dbReference type="GO" id="GO:0016887">
    <property type="term" value="F:ATP hydrolysis activity"/>
    <property type="evidence" value="ECO:0007669"/>
    <property type="project" value="InterPro"/>
</dbReference>
<dbReference type="Pfam" id="PF00664">
    <property type="entry name" value="ABC_membrane"/>
    <property type="match status" value="1"/>
</dbReference>
<keyword evidence="10 11" id="KW-0472">Membrane</keyword>
<evidence type="ECO:0000256" key="8">
    <source>
        <dbReference type="ARBA" id="ARBA00022840"/>
    </source>
</evidence>
<dbReference type="PROSITE" id="PS00211">
    <property type="entry name" value="ABC_TRANSPORTER_1"/>
    <property type="match status" value="1"/>
</dbReference>
<protein>
    <submittedName>
        <fullName evidence="15">Peptidase domain-containing ABC transporter</fullName>
    </submittedName>
</protein>
<dbReference type="SUPFAM" id="SSF52540">
    <property type="entry name" value="P-loop containing nucleoside triphosphate hydrolases"/>
    <property type="match status" value="1"/>
</dbReference>
<feature type="transmembrane region" description="Helical" evidence="11">
    <location>
        <begin position="164"/>
        <end position="189"/>
    </location>
</feature>
<evidence type="ECO:0000259" key="13">
    <source>
        <dbReference type="PROSITE" id="PS50929"/>
    </source>
</evidence>
<dbReference type="PROSITE" id="PS50893">
    <property type="entry name" value="ABC_TRANSPORTER_2"/>
    <property type="match status" value="1"/>
</dbReference>
<feature type="domain" description="ABC transmembrane type-1" evidence="13">
    <location>
        <begin position="167"/>
        <end position="446"/>
    </location>
</feature>
<comment type="subcellular location">
    <subcellularLocation>
        <location evidence="1">Cell membrane</location>
        <topology evidence="1">Multi-pass membrane protein</topology>
    </subcellularLocation>
</comment>
<gene>
    <name evidence="15" type="ORF">H1191_00095</name>
</gene>
<dbReference type="PANTHER" id="PTHR43394">
    <property type="entry name" value="ATP-DEPENDENT PERMEASE MDL1, MITOCHONDRIAL"/>
    <property type="match status" value="1"/>
</dbReference>
<dbReference type="CDD" id="cd18555">
    <property type="entry name" value="ABC_6TM_T1SS_like"/>
    <property type="match status" value="1"/>
</dbReference>
<dbReference type="Gene3D" id="1.20.1560.10">
    <property type="entry name" value="ABC transporter type 1, transmembrane domain"/>
    <property type="match status" value="1"/>
</dbReference>
<evidence type="ECO:0000256" key="3">
    <source>
        <dbReference type="ARBA" id="ARBA00022475"/>
    </source>
</evidence>
<accession>A0A7W1WML5</accession>
<feature type="transmembrane region" description="Helical" evidence="11">
    <location>
        <begin position="201"/>
        <end position="221"/>
    </location>
</feature>
<dbReference type="Pfam" id="PF00005">
    <property type="entry name" value="ABC_tran"/>
    <property type="match status" value="1"/>
</dbReference>
<dbReference type="InterPro" id="IPR003593">
    <property type="entry name" value="AAA+_ATPase"/>
</dbReference>
<evidence type="ECO:0000256" key="11">
    <source>
        <dbReference type="SAM" id="Phobius"/>
    </source>
</evidence>
<dbReference type="InterPro" id="IPR017871">
    <property type="entry name" value="ABC_transporter-like_CS"/>
</dbReference>
<feature type="domain" description="Peptidase C39" evidence="14">
    <location>
        <begin position="16"/>
        <end position="135"/>
    </location>
</feature>
<keyword evidence="9 11" id="KW-1133">Transmembrane helix</keyword>
<dbReference type="PROSITE" id="PS50929">
    <property type="entry name" value="ABC_TM1F"/>
    <property type="match status" value="1"/>
</dbReference>
<keyword evidence="2" id="KW-0813">Transport</keyword>
<evidence type="ECO:0000256" key="7">
    <source>
        <dbReference type="ARBA" id="ARBA00022807"/>
    </source>
</evidence>